<evidence type="ECO:0000313" key="3">
    <source>
        <dbReference type="Proteomes" id="UP000063434"/>
    </source>
</evidence>
<name>A0A120G0X7_PSEFL</name>
<comment type="caution">
    <text evidence="2">The sequence shown here is derived from an EMBL/GenBank/DDBJ whole genome shotgun (WGS) entry which is preliminary data.</text>
</comment>
<proteinExistence type="predicted"/>
<dbReference type="AlphaFoldDB" id="A0A120G0X7"/>
<dbReference type="EMBL" id="LCYC01000031">
    <property type="protein sequence ID" value="KWV76934.1"/>
    <property type="molecule type" value="Genomic_DNA"/>
</dbReference>
<accession>A0A120G0X7</accession>
<evidence type="ECO:0000256" key="1">
    <source>
        <dbReference type="SAM" id="SignalP"/>
    </source>
</evidence>
<keyword evidence="1" id="KW-0732">Signal</keyword>
<sequence length="133" mass="14256">MRGLIGALLLAALGGCSTSPISADIADPVPSTRMYAFTEKNAAQLVVTRDSGIYGAEVRFILHIDGKPAAEFHPGEVARFGLAPGKHILGVSKYMLFGTSRIIESEIDMKPGDLVRRRISQHGSSFSFTSTAY</sequence>
<dbReference type="Proteomes" id="UP000063434">
    <property type="component" value="Unassembled WGS sequence"/>
</dbReference>
<dbReference type="PATRIC" id="fig|294.195.peg.2470"/>
<protein>
    <recommendedName>
        <fullName evidence="4">Lipoprotein</fullName>
    </recommendedName>
</protein>
<gene>
    <name evidence="2" type="ORF">PFL603g_02316</name>
</gene>
<evidence type="ECO:0000313" key="2">
    <source>
        <dbReference type="EMBL" id="KWV76934.1"/>
    </source>
</evidence>
<dbReference type="PROSITE" id="PS51257">
    <property type="entry name" value="PROKAR_LIPOPROTEIN"/>
    <property type="match status" value="1"/>
</dbReference>
<organism evidence="2 3">
    <name type="scientific">Pseudomonas fluorescens</name>
    <dbReference type="NCBI Taxonomy" id="294"/>
    <lineage>
        <taxon>Bacteria</taxon>
        <taxon>Pseudomonadati</taxon>
        <taxon>Pseudomonadota</taxon>
        <taxon>Gammaproteobacteria</taxon>
        <taxon>Pseudomonadales</taxon>
        <taxon>Pseudomonadaceae</taxon>
        <taxon>Pseudomonas</taxon>
    </lineage>
</organism>
<reference evidence="2 3" key="1">
    <citation type="submission" date="2015-05" db="EMBL/GenBank/DDBJ databases">
        <title>A genomic and transcriptomic approach to investigate the blue pigment phenotype in Pseudomonas fluorescens.</title>
        <authorList>
            <person name="Andreani N.A."/>
            <person name="Cardazzo B."/>
        </authorList>
    </citation>
    <scope>NUCLEOTIDE SEQUENCE [LARGE SCALE GENOMIC DNA]</scope>
    <source>
        <strain evidence="2 3">Ps_40</strain>
    </source>
</reference>
<feature type="chain" id="PRO_5007165729" description="Lipoprotein" evidence="1">
    <location>
        <begin position="23"/>
        <end position="133"/>
    </location>
</feature>
<evidence type="ECO:0008006" key="4">
    <source>
        <dbReference type="Google" id="ProtNLM"/>
    </source>
</evidence>
<dbReference type="RefSeq" id="WP_056783742.1">
    <property type="nucleotide sequence ID" value="NZ_LCYC01000031.1"/>
</dbReference>
<feature type="signal peptide" evidence="1">
    <location>
        <begin position="1"/>
        <end position="22"/>
    </location>
</feature>